<comment type="similarity">
    <text evidence="9">Belongs to the protein kinase superfamily. Ser/Thr protein kinase family. GCN2 subfamily.</text>
</comment>
<dbReference type="PROSITE" id="PS51788">
    <property type="entry name" value="CULT"/>
    <property type="match status" value="1"/>
</dbReference>
<dbReference type="InterPro" id="IPR050339">
    <property type="entry name" value="CC_SR_Kinase"/>
</dbReference>
<dbReference type="EMBL" id="LSRX01001225">
    <property type="protein sequence ID" value="OLP82080.1"/>
    <property type="molecule type" value="Genomic_DNA"/>
</dbReference>
<dbReference type="SUPFAM" id="SSF52833">
    <property type="entry name" value="Thioredoxin-like"/>
    <property type="match status" value="1"/>
</dbReference>
<dbReference type="GO" id="GO:0017148">
    <property type="term" value="P:negative regulation of translation"/>
    <property type="evidence" value="ECO:0007669"/>
    <property type="project" value="UniProtKB-KW"/>
</dbReference>
<dbReference type="OrthoDB" id="446890at2759"/>
<keyword evidence="15" id="KW-1185">Reference proteome</keyword>
<evidence type="ECO:0000256" key="1">
    <source>
        <dbReference type="ARBA" id="ARBA00006926"/>
    </source>
</evidence>
<dbReference type="PROSITE" id="PS00763">
    <property type="entry name" value="GLUTATHIONE_PEROXID_2"/>
    <property type="match status" value="1"/>
</dbReference>
<keyword evidence="4" id="KW-0547">Nucleotide-binding</keyword>
<evidence type="ECO:0000256" key="7">
    <source>
        <dbReference type="ARBA" id="ARBA00023002"/>
    </source>
</evidence>
<keyword evidence="7 10" id="KW-0560">Oxidoreductase</keyword>
<dbReference type="GO" id="GO:0004672">
    <property type="term" value="F:protein kinase activity"/>
    <property type="evidence" value="ECO:0007669"/>
    <property type="project" value="InterPro"/>
</dbReference>
<dbReference type="Gene3D" id="3.40.30.10">
    <property type="entry name" value="Glutaredoxin"/>
    <property type="match status" value="1"/>
</dbReference>
<dbReference type="InterPro" id="IPR000889">
    <property type="entry name" value="Glutathione_peroxidase"/>
</dbReference>
<evidence type="ECO:0000256" key="3">
    <source>
        <dbReference type="ARBA" id="ARBA00022679"/>
    </source>
</evidence>
<evidence type="ECO:0000256" key="4">
    <source>
        <dbReference type="ARBA" id="ARBA00022741"/>
    </source>
</evidence>
<evidence type="ECO:0000256" key="11">
    <source>
        <dbReference type="SAM" id="MobiDB-lite"/>
    </source>
</evidence>
<evidence type="ECO:0000259" key="13">
    <source>
        <dbReference type="PROSITE" id="PS51788"/>
    </source>
</evidence>
<sequence>MIELNKHFSGRLVVLAFPCNQFGQQEPGSASEIKAFVKAQGAPIDDSDTGFRLMEKVDVNGPGTHPVYKFLKESSEAADIKWNFGSYFLVSHVGAVTRLAGGKNSPMSFKDAVQHESLVRPMIFHIACALAHAHEMGVVHRDLKPENILLRQGDRFPKVADFGLSRSLRNSEMAMTVAGTPTYMAPEIQDPRLPYDFPADIYSLGCILTDLMDKSFCCSWYAKATPGTHEKMRKRWPDGATPPKFSAPLKELQGSMIGQAPGLRPTCYQVCNDLLTLADTQPLPHVLWQEKTKLPKGAPSQKMLGSELAREIAGRGGYAVGCRVRVFVDGGWHPGEVKHISTSMCPGAVQVHFRRGGDAKGEEAILVCPWQFQQLLRPDPGAITKDERMGTLIFPEQAPPPKTSPSKGSRTPASTPARKEVPVAKQKCQPGCSDPVVQHDNSILAPDGCDRKAIRILRKRTDVALVNFWLLEKNWYCKKYSCMEGVVAADVSSLAAEIKKSIEEELNASFFKSGLTMPTRNASSILLINQVSGSFPEQQGLQIAQARCAVSDAVLCSHESLTRGRHGGMEPEDKGPRSSWLVCAACAYPLVRVDELIEEKFECRKDVTWVYELDVLELSTWCYSATNAHDHRFDVVRVLPTGLNRSLAVEGKPTAEFSWFPGFAWAMAHCCHCNRHLGWAFYPESPEEHPERSEQTADAVPPSDLAFFGLVLTKMRESHLHVSEVDEIFTRARRAPPDLGAYLRDWTSCSQLCAFAFGSWALRAQRAINFTRSRRRVSAAFAHFGNMRELPLQDPTPGPRCARAQHFPNMDPAETELAAITNLFTLPRSLVDWRALLWGPVGFETHSSTGMGECNHRLRVCLLLMRQTPGSPGRGGPPKVPAPCSGAAAAPAMSGARVVGECRRSSTSPSMLKSRPLPRPKSPVYKDCKDYGDFASTEADPSAAQLASLKQVVASGSAPYADFSFFCLLLLRKQTFTSYQLNVATVEWSKREQPGPASCNWKVLRTSVLLRGPYLALTAAQAKSSPGIKATAAWRPDCATGGMGNCRRRPNSATLAGWHAPLGSTELMAATEFFPAVASKDLLPPDQVGRRTLEGWKNHSSAHEEAEVLEELVQDDVSRGFDASIKRPIPAILLGGEPVLNKLGVMLKIQKDSQRAGRQGKYFLVVFNTLVFGSDSSPTEWGRMAAWLGRTTGPSWRAALDLSVVLLWTDGHTGFRVKLPEATGEKSVGWVGANISCNDSGPGAARAAIPRNLRAALSKPEITNEEGLRGPGLASGASGLGAVGAGTLGAAAELAAAAGMAAVGPNPDKAVWSTQQSPNRQEVSSMLRSLRQALRQVPADALLFSYFLSQRREDTSSRESMRSTETTLEDRDRRDPEAQPEQADAEV</sequence>
<evidence type="ECO:0000256" key="6">
    <source>
        <dbReference type="ARBA" id="ARBA00022840"/>
    </source>
</evidence>
<proteinExistence type="inferred from homology"/>
<dbReference type="PROSITE" id="PS50011">
    <property type="entry name" value="PROTEIN_KINASE_DOM"/>
    <property type="match status" value="1"/>
</dbReference>
<dbReference type="Pfam" id="PF00255">
    <property type="entry name" value="GSHPx"/>
    <property type="match status" value="1"/>
</dbReference>
<organism evidence="14 15">
    <name type="scientific">Symbiodinium microadriaticum</name>
    <name type="common">Dinoflagellate</name>
    <name type="synonym">Zooxanthella microadriatica</name>
    <dbReference type="NCBI Taxonomy" id="2951"/>
    <lineage>
        <taxon>Eukaryota</taxon>
        <taxon>Sar</taxon>
        <taxon>Alveolata</taxon>
        <taxon>Dinophyceae</taxon>
        <taxon>Suessiales</taxon>
        <taxon>Symbiodiniaceae</taxon>
        <taxon>Symbiodinium</taxon>
    </lineage>
</organism>
<comment type="caution">
    <text evidence="14">The sequence shown here is derived from an EMBL/GenBank/DDBJ whole genome shotgun (WGS) entry which is preliminary data.</text>
</comment>
<evidence type="ECO:0000313" key="15">
    <source>
        <dbReference type="Proteomes" id="UP000186817"/>
    </source>
</evidence>
<dbReference type="PROSITE" id="PS51355">
    <property type="entry name" value="GLUTATHIONE_PEROXID_3"/>
    <property type="match status" value="1"/>
</dbReference>
<dbReference type="SMART" id="SM00220">
    <property type="entry name" value="S_TKc"/>
    <property type="match status" value="1"/>
</dbReference>
<keyword evidence="3" id="KW-0808">Transferase</keyword>
<keyword evidence="8" id="KW-0652">Protein synthesis inhibitor</keyword>
<name>A0A1Q9CGN1_SYMMI</name>
<keyword evidence="5" id="KW-0418">Kinase</keyword>
<reference evidence="14 15" key="1">
    <citation type="submission" date="2016-02" db="EMBL/GenBank/DDBJ databases">
        <title>Genome analysis of coral dinoflagellate symbionts highlights evolutionary adaptations to a symbiotic lifestyle.</title>
        <authorList>
            <person name="Aranda M."/>
            <person name="Li Y."/>
            <person name="Liew Y.J."/>
            <person name="Baumgarten S."/>
            <person name="Simakov O."/>
            <person name="Wilson M."/>
            <person name="Piel J."/>
            <person name="Ashoor H."/>
            <person name="Bougouffa S."/>
            <person name="Bajic V.B."/>
            <person name="Ryu T."/>
            <person name="Ravasi T."/>
            <person name="Bayer T."/>
            <person name="Micklem G."/>
            <person name="Kim H."/>
            <person name="Bhak J."/>
            <person name="Lajeunesse T.C."/>
            <person name="Voolstra C.R."/>
        </authorList>
    </citation>
    <scope>NUCLEOTIDE SEQUENCE [LARGE SCALE GENOMIC DNA]</scope>
    <source>
        <strain evidence="14 15">CCMP2467</strain>
    </source>
</reference>
<dbReference type="PROSITE" id="PS00108">
    <property type="entry name" value="PROTEIN_KINASE_ST"/>
    <property type="match status" value="1"/>
</dbReference>
<gene>
    <name evidence="14" type="primary">GPX</name>
    <name evidence="14" type="ORF">AK812_SmicGene37286</name>
</gene>
<dbReference type="SUPFAM" id="SSF56112">
    <property type="entry name" value="Protein kinase-like (PK-like)"/>
    <property type="match status" value="1"/>
</dbReference>
<dbReference type="InterPro" id="IPR008271">
    <property type="entry name" value="Ser/Thr_kinase_AS"/>
</dbReference>
<feature type="region of interest" description="Disordered" evidence="11">
    <location>
        <begin position="393"/>
        <end position="423"/>
    </location>
</feature>
<evidence type="ECO:0000259" key="12">
    <source>
        <dbReference type="PROSITE" id="PS50011"/>
    </source>
</evidence>
<evidence type="ECO:0000256" key="10">
    <source>
        <dbReference type="RuleBase" id="RU000499"/>
    </source>
</evidence>
<evidence type="ECO:0000256" key="9">
    <source>
        <dbReference type="ARBA" id="ARBA00037982"/>
    </source>
</evidence>
<dbReference type="InterPro" id="IPR029760">
    <property type="entry name" value="GPX_CS"/>
</dbReference>
<feature type="region of interest" description="Disordered" evidence="11">
    <location>
        <begin position="1351"/>
        <end position="1387"/>
    </location>
</feature>
<dbReference type="Pfam" id="PF00069">
    <property type="entry name" value="Pkinase"/>
    <property type="match status" value="1"/>
</dbReference>
<dbReference type="Gene3D" id="2.170.150.20">
    <property type="entry name" value="Peptide methionine sulfoxide reductase"/>
    <property type="match status" value="1"/>
</dbReference>
<evidence type="ECO:0000313" key="14">
    <source>
        <dbReference type="EMBL" id="OLP82080.1"/>
    </source>
</evidence>
<comment type="similarity">
    <text evidence="1 10">Belongs to the glutathione peroxidase family.</text>
</comment>
<dbReference type="Gene3D" id="1.10.510.10">
    <property type="entry name" value="Transferase(Phosphotransferase) domain 1"/>
    <property type="match status" value="1"/>
</dbReference>
<dbReference type="FunFam" id="2.170.150.20:FF:000007">
    <property type="entry name" value="Protein cereblon"/>
    <property type="match status" value="1"/>
</dbReference>
<dbReference type="GO" id="GO:0006979">
    <property type="term" value="P:response to oxidative stress"/>
    <property type="evidence" value="ECO:0007669"/>
    <property type="project" value="InterPro"/>
</dbReference>
<evidence type="ECO:0000256" key="8">
    <source>
        <dbReference type="ARBA" id="ARBA00023193"/>
    </source>
</evidence>
<protein>
    <recommendedName>
        <fullName evidence="10">Glutathione peroxidase</fullName>
    </recommendedName>
</protein>
<feature type="compositionally biased region" description="Basic and acidic residues" evidence="11">
    <location>
        <begin position="1351"/>
        <end position="1377"/>
    </location>
</feature>
<dbReference type="GO" id="GO:0004601">
    <property type="term" value="F:peroxidase activity"/>
    <property type="evidence" value="ECO:0007669"/>
    <property type="project" value="UniProtKB-KW"/>
</dbReference>
<evidence type="ECO:0000256" key="5">
    <source>
        <dbReference type="ARBA" id="ARBA00022777"/>
    </source>
</evidence>
<dbReference type="Proteomes" id="UP000186817">
    <property type="component" value="Unassembled WGS sequence"/>
</dbReference>
<evidence type="ECO:0000256" key="2">
    <source>
        <dbReference type="ARBA" id="ARBA00022559"/>
    </source>
</evidence>
<keyword evidence="2 10" id="KW-0575">Peroxidase</keyword>
<dbReference type="PANTHER" id="PTHR11042">
    <property type="entry name" value="EUKARYOTIC TRANSLATION INITIATION FACTOR 2-ALPHA KINASE EIF2-ALPHA KINASE -RELATED"/>
    <property type="match status" value="1"/>
</dbReference>
<dbReference type="GO" id="GO:0005737">
    <property type="term" value="C:cytoplasm"/>
    <property type="evidence" value="ECO:0007669"/>
    <property type="project" value="TreeGrafter"/>
</dbReference>
<dbReference type="GO" id="GO:0005524">
    <property type="term" value="F:ATP binding"/>
    <property type="evidence" value="ECO:0007669"/>
    <property type="project" value="UniProtKB-KW"/>
</dbReference>
<keyword evidence="6" id="KW-0067">ATP-binding</keyword>
<feature type="domain" description="CULT" evidence="13">
    <location>
        <begin position="578"/>
        <end position="719"/>
    </location>
</feature>
<dbReference type="InterPro" id="IPR000719">
    <property type="entry name" value="Prot_kinase_dom"/>
</dbReference>
<feature type="compositionally biased region" description="Polar residues" evidence="11">
    <location>
        <begin position="404"/>
        <end position="414"/>
    </location>
</feature>
<dbReference type="InterPro" id="IPR036249">
    <property type="entry name" value="Thioredoxin-like_sf"/>
</dbReference>
<dbReference type="InterPro" id="IPR011009">
    <property type="entry name" value="Kinase-like_dom_sf"/>
</dbReference>
<accession>A0A1Q9CGN1</accession>
<feature type="domain" description="Protein kinase" evidence="12">
    <location>
        <begin position="1"/>
        <end position="277"/>
    </location>
</feature>
<dbReference type="CDD" id="cd15777">
    <property type="entry name" value="CRBN_C_like"/>
    <property type="match status" value="1"/>
</dbReference>
<dbReference type="GO" id="GO:0005634">
    <property type="term" value="C:nucleus"/>
    <property type="evidence" value="ECO:0007669"/>
    <property type="project" value="TreeGrafter"/>
</dbReference>
<dbReference type="PRINTS" id="PR01011">
    <property type="entry name" value="GLUTPROXDASE"/>
</dbReference>
<dbReference type="InterPro" id="IPR034750">
    <property type="entry name" value="CULT"/>
</dbReference>